<name>A0A645F1U8_9ZZZZ</name>
<accession>A0A645F1U8</accession>
<dbReference type="Gene3D" id="1.25.40.10">
    <property type="entry name" value="Tetratricopeptide repeat domain"/>
    <property type="match status" value="1"/>
</dbReference>
<proteinExistence type="predicted"/>
<evidence type="ECO:0000313" key="1">
    <source>
        <dbReference type="EMBL" id="MPN08288.1"/>
    </source>
</evidence>
<dbReference type="PROSITE" id="PS50005">
    <property type="entry name" value="TPR"/>
    <property type="match status" value="1"/>
</dbReference>
<gene>
    <name evidence="1" type="ORF">SDC9_155570</name>
</gene>
<protein>
    <recommendedName>
        <fullName evidence="2">Beta-barrel assembly-enhancing protease</fullName>
    </recommendedName>
</protein>
<dbReference type="AlphaFoldDB" id="A0A645F1U8"/>
<dbReference type="Pfam" id="PF13181">
    <property type="entry name" value="TPR_8"/>
    <property type="match status" value="1"/>
</dbReference>
<dbReference type="InterPro" id="IPR019734">
    <property type="entry name" value="TPR_rpt"/>
</dbReference>
<dbReference type="SMART" id="SM00028">
    <property type="entry name" value="TPR"/>
    <property type="match status" value="2"/>
</dbReference>
<organism evidence="1">
    <name type="scientific">bioreactor metagenome</name>
    <dbReference type="NCBI Taxonomy" id="1076179"/>
    <lineage>
        <taxon>unclassified sequences</taxon>
        <taxon>metagenomes</taxon>
        <taxon>ecological metagenomes</taxon>
    </lineage>
</organism>
<comment type="caution">
    <text evidence="1">The sequence shown here is derived from an EMBL/GenBank/DDBJ whole genome shotgun (WGS) entry which is preliminary data.</text>
</comment>
<dbReference type="SUPFAM" id="SSF48452">
    <property type="entry name" value="TPR-like"/>
    <property type="match status" value="1"/>
</dbReference>
<dbReference type="Pfam" id="PF13176">
    <property type="entry name" value="TPR_7"/>
    <property type="match status" value="1"/>
</dbReference>
<evidence type="ECO:0008006" key="2">
    <source>
        <dbReference type="Google" id="ProtNLM"/>
    </source>
</evidence>
<dbReference type="InterPro" id="IPR011990">
    <property type="entry name" value="TPR-like_helical_dom_sf"/>
</dbReference>
<reference evidence="1" key="1">
    <citation type="submission" date="2019-08" db="EMBL/GenBank/DDBJ databases">
        <authorList>
            <person name="Kucharzyk K."/>
            <person name="Murdoch R.W."/>
            <person name="Higgins S."/>
            <person name="Loffler F."/>
        </authorList>
    </citation>
    <scope>NUCLEOTIDE SEQUENCE</scope>
</reference>
<sequence>MEISGDNTDPSLLVIAMQKMTNLYSAQKVSAEQVFELYSKLSVIAEHQIAANNPDGNKAKNDLDNLFVASGVANCENIVELFTPRFRANPTDKDLATTIVSLLSSAGCTTEPLFLETVETLYNSDPTNYVYIRNLYLLYAAKGDQDNAIKMLEQAIASEQSNDMEDANMLINLANIYLQRENFAKAIETSRQAMDKDASVSGRANLITGLAWGSMRCSGSNDIEARAKYWVAVDFLIRARNADPSIANEANIYISSYSQYFPAQEEAFMFDVIDGASYTVTCGGMRATTTVRTRK</sequence>
<dbReference type="EMBL" id="VSSQ01054317">
    <property type="protein sequence ID" value="MPN08288.1"/>
    <property type="molecule type" value="Genomic_DNA"/>
</dbReference>